<dbReference type="AlphaFoldDB" id="A0A0P7YQ53"/>
<evidence type="ECO:0000313" key="1">
    <source>
        <dbReference type="EMBL" id="KPP92405.1"/>
    </source>
</evidence>
<gene>
    <name evidence="1" type="ORF">HLUCCA05_08990</name>
</gene>
<dbReference type="EMBL" id="LJSG01000012">
    <property type="protein sequence ID" value="KPP92405.1"/>
    <property type="molecule type" value="Genomic_DNA"/>
</dbReference>
<accession>A0A0P7YQ53</accession>
<evidence type="ECO:0000313" key="2">
    <source>
        <dbReference type="Proteomes" id="UP000050413"/>
    </source>
</evidence>
<proteinExistence type="predicted"/>
<reference evidence="1 2" key="1">
    <citation type="submission" date="2015-09" db="EMBL/GenBank/DDBJ databases">
        <title>Identification and resolution of microdiversity through metagenomic sequencing of parallel consortia.</title>
        <authorList>
            <person name="Nelson W.C."/>
            <person name="Romine M.F."/>
            <person name="Lindemann S.R."/>
        </authorList>
    </citation>
    <scope>NUCLEOTIDE SEQUENCE [LARGE SCALE GENOMIC DNA]</scope>
    <source>
        <strain evidence="1">HL-91</strain>
    </source>
</reference>
<name>A0A0P7YQ53_9RHOB</name>
<sequence>MCQSAPLRCRMRALPCQPSGGQGMGLGASCPAASSTLRAGPQAQGPPLALALASLARGLEPGPATRAAQYLVPGPWQIPVLAQARQLPVPARQPVRWSQPPWVPVRVQARPGAVRFGVQDLLAGLPGWTMPGCRICPERLAARQQRSRQSQARPLRCPKAPLSDHLAVSCHLRPRPLHYLVFPIITRALQCIGVGMLDLGASAGACRGTICPFAPERRAHAAADR</sequence>
<dbReference type="Proteomes" id="UP000050413">
    <property type="component" value="Unassembled WGS sequence"/>
</dbReference>
<protein>
    <submittedName>
        <fullName evidence="1">Uncharacterized protein</fullName>
    </submittedName>
</protein>
<comment type="caution">
    <text evidence="1">The sequence shown here is derived from an EMBL/GenBank/DDBJ whole genome shotgun (WGS) entry which is preliminary data.</text>
</comment>
<organism evidence="1 2">
    <name type="scientific">Roseibaca calidilacus</name>
    <dbReference type="NCBI Taxonomy" id="1666912"/>
    <lineage>
        <taxon>Bacteria</taxon>
        <taxon>Pseudomonadati</taxon>
        <taxon>Pseudomonadota</taxon>
        <taxon>Alphaproteobacteria</taxon>
        <taxon>Rhodobacterales</taxon>
        <taxon>Paracoccaceae</taxon>
        <taxon>Roseinatronobacter</taxon>
    </lineage>
</organism>